<dbReference type="Proteomes" id="UP000652761">
    <property type="component" value="Unassembled WGS sequence"/>
</dbReference>
<dbReference type="PANTHER" id="PTHR27006">
    <property type="entry name" value="PROMASTIGOTE SURFACE ANTIGEN PROTEIN PSA"/>
    <property type="match status" value="1"/>
</dbReference>
<accession>A0A843WSI4</accession>
<name>A0A843WSI4_COLES</name>
<sequence>MILESITGKRSTCFHPYGDSLNPLEYVSVLAKYVECALMYGRCGEEGRVLELQDPSMASSSQVMTEILECIHLGWLCVQEDAAHRPTMSMPMPMPKQEDLQFAICQCQSNLRLQLEGDQSKSCYLQLT</sequence>
<protein>
    <submittedName>
        <fullName evidence="1">Uncharacterized protein</fullName>
    </submittedName>
</protein>
<evidence type="ECO:0000313" key="1">
    <source>
        <dbReference type="EMBL" id="MQM13019.1"/>
    </source>
</evidence>
<gene>
    <name evidence="1" type="ORF">Taro_045943</name>
</gene>
<proteinExistence type="predicted"/>
<keyword evidence="2" id="KW-1185">Reference proteome</keyword>
<comment type="caution">
    <text evidence="1">The sequence shown here is derived from an EMBL/GenBank/DDBJ whole genome shotgun (WGS) entry which is preliminary data.</text>
</comment>
<organism evidence="1 2">
    <name type="scientific">Colocasia esculenta</name>
    <name type="common">Wild taro</name>
    <name type="synonym">Arum esculentum</name>
    <dbReference type="NCBI Taxonomy" id="4460"/>
    <lineage>
        <taxon>Eukaryota</taxon>
        <taxon>Viridiplantae</taxon>
        <taxon>Streptophyta</taxon>
        <taxon>Embryophyta</taxon>
        <taxon>Tracheophyta</taxon>
        <taxon>Spermatophyta</taxon>
        <taxon>Magnoliopsida</taxon>
        <taxon>Liliopsida</taxon>
        <taxon>Araceae</taxon>
        <taxon>Aroideae</taxon>
        <taxon>Colocasieae</taxon>
        <taxon>Colocasia</taxon>
    </lineage>
</organism>
<dbReference type="OrthoDB" id="688481at2759"/>
<evidence type="ECO:0000313" key="2">
    <source>
        <dbReference type="Proteomes" id="UP000652761"/>
    </source>
</evidence>
<dbReference type="EMBL" id="NMUH01005532">
    <property type="protein sequence ID" value="MQM13019.1"/>
    <property type="molecule type" value="Genomic_DNA"/>
</dbReference>
<reference evidence="1" key="1">
    <citation type="submission" date="2017-07" db="EMBL/GenBank/DDBJ databases">
        <title>Taro Niue Genome Assembly and Annotation.</title>
        <authorList>
            <person name="Atibalentja N."/>
            <person name="Keating K."/>
            <person name="Fields C.J."/>
        </authorList>
    </citation>
    <scope>NUCLEOTIDE SEQUENCE</scope>
    <source>
        <strain evidence="1">Niue_2</strain>
        <tissue evidence="1">Leaf</tissue>
    </source>
</reference>
<dbReference type="AlphaFoldDB" id="A0A843WSI4"/>
<dbReference type="PANTHER" id="PTHR27006:SF606">
    <property type="entry name" value="INTERLEUKIN-1 RECEPTOR-ASSOCIATED KINASE 4"/>
    <property type="match status" value="1"/>
</dbReference>